<evidence type="ECO:0000313" key="7">
    <source>
        <dbReference type="Proteomes" id="UP000306007"/>
    </source>
</evidence>
<dbReference type="Pfam" id="PF04055">
    <property type="entry name" value="Radical_SAM"/>
    <property type="match status" value="1"/>
</dbReference>
<keyword evidence="1" id="KW-0949">S-adenosyl-L-methionine</keyword>
<name>A0A4Y5SJP3_9EURY</name>
<dbReference type="NCBIfam" id="TIGR02495">
    <property type="entry name" value="NrdG2"/>
    <property type="match status" value="1"/>
</dbReference>
<dbReference type="Proteomes" id="UP000306007">
    <property type="component" value="Chromosome"/>
</dbReference>
<dbReference type="EMBL" id="CP040846">
    <property type="protein sequence ID" value="QDA30624.1"/>
    <property type="molecule type" value="Genomic_DNA"/>
</dbReference>
<protein>
    <submittedName>
        <fullName evidence="6">Anaerobic ribonucleoside-triphosphate reductase activating protein</fullName>
    </submittedName>
</protein>
<sequence>MLTSGWKSVSMVDVHGKVTFTLWLCGCNLRCPFCHNWTIAEGLDCFPLDRRTLLDELESGVFLVDYFHVTGGEPLMQWRELISLFAEVRLLDVPISLNTNLTIIGPLEKLLGAGLVDHVATDLKAPPELYGLPTGATERLWNLFLRGLELVSDYGLPLELRIPVAKGLNQWPHIEEGLRRLGTDFYVVLNPLVGKPLTNPRDEEWCSKHCWPGAEVGELKRKLEELGVGVYVNSFGELLRETPRGLGDLTKKFINSPKEP</sequence>
<dbReference type="RefSeq" id="WP_139680011.1">
    <property type="nucleotide sequence ID" value="NZ_CP040846.1"/>
</dbReference>
<dbReference type="SFLD" id="SFLDG01094">
    <property type="entry name" value="Uncharacterised_Radical_SAM_Su"/>
    <property type="match status" value="1"/>
</dbReference>
<organism evidence="6 7">
    <name type="scientific">Thermococcus indicus</name>
    <dbReference type="NCBI Taxonomy" id="2586643"/>
    <lineage>
        <taxon>Archaea</taxon>
        <taxon>Methanobacteriati</taxon>
        <taxon>Methanobacteriota</taxon>
        <taxon>Thermococci</taxon>
        <taxon>Thermococcales</taxon>
        <taxon>Thermococcaceae</taxon>
        <taxon>Thermococcus</taxon>
    </lineage>
</organism>
<dbReference type="GeneID" id="40473909"/>
<evidence type="ECO:0000256" key="2">
    <source>
        <dbReference type="ARBA" id="ARBA00022723"/>
    </source>
</evidence>
<dbReference type="InterPro" id="IPR058240">
    <property type="entry name" value="rSAM_sf"/>
</dbReference>
<dbReference type="PROSITE" id="PS51918">
    <property type="entry name" value="RADICAL_SAM"/>
    <property type="match status" value="1"/>
</dbReference>
<evidence type="ECO:0000313" key="6">
    <source>
        <dbReference type="EMBL" id="QDA30624.1"/>
    </source>
</evidence>
<evidence type="ECO:0000256" key="4">
    <source>
        <dbReference type="ARBA" id="ARBA00023014"/>
    </source>
</evidence>
<gene>
    <name evidence="6" type="ORF">FH039_01955</name>
</gene>
<dbReference type="OrthoDB" id="371936at2157"/>
<dbReference type="PANTHER" id="PTHR11228">
    <property type="entry name" value="RADICAL SAM DOMAIN PROTEIN"/>
    <property type="match status" value="1"/>
</dbReference>
<reference evidence="6 7" key="1">
    <citation type="submission" date="2019-06" db="EMBL/GenBank/DDBJ databases">
        <title>Thermococcus indicus sp. nov., a Fe(III)-reducing hyperthermophilic archaeon isolated from the Onnuri vent field of the Central Indian Ocean ridge.</title>
        <authorList>
            <person name="Lim J.K."/>
            <person name="Kim Y.J."/>
            <person name="Kwon K.K."/>
        </authorList>
    </citation>
    <scope>NUCLEOTIDE SEQUENCE [LARGE SCALE GENOMIC DNA]</scope>
    <source>
        <strain evidence="6 7">IOH1</strain>
    </source>
</reference>
<evidence type="ECO:0000256" key="3">
    <source>
        <dbReference type="ARBA" id="ARBA00023004"/>
    </source>
</evidence>
<proteinExistence type="predicted"/>
<dbReference type="InterPro" id="IPR007197">
    <property type="entry name" value="rSAM"/>
</dbReference>
<feature type="domain" description="Radical SAM core" evidence="5">
    <location>
        <begin position="14"/>
        <end position="229"/>
    </location>
</feature>
<dbReference type="GO" id="GO:0046872">
    <property type="term" value="F:metal ion binding"/>
    <property type="evidence" value="ECO:0007669"/>
    <property type="project" value="UniProtKB-KW"/>
</dbReference>
<evidence type="ECO:0000259" key="5">
    <source>
        <dbReference type="PROSITE" id="PS51918"/>
    </source>
</evidence>
<evidence type="ECO:0000256" key="1">
    <source>
        <dbReference type="ARBA" id="ARBA00022691"/>
    </source>
</evidence>
<dbReference type="InterPro" id="IPR012840">
    <property type="entry name" value="NrdG2"/>
</dbReference>
<dbReference type="GO" id="GO:0051536">
    <property type="term" value="F:iron-sulfur cluster binding"/>
    <property type="evidence" value="ECO:0007669"/>
    <property type="project" value="UniProtKB-KW"/>
</dbReference>
<keyword evidence="2" id="KW-0479">Metal-binding</keyword>
<dbReference type="Gene3D" id="3.20.20.70">
    <property type="entry name" value="Aldolase class I"/>
    <property type="match status" value="1"/>
</dbReference>
<dbReference type="InterPro" id="IPR013785">
    <property type="entry name" value="Aldolase_TIM"/>
</dbReference>
<dbReference type="SFLD" id="SFLDS00029">
    <property type="entry name" value="Radical_SAM"/>
    <property type="match status" value="1"/>
</dbReference>
<dbReference type="InterPro" id="IPR050377">
    <property type="entry name" value="Radical_SAM_PqqE_MftC-like"/>
</dbReference>
<keyword evidence="4" id="KW-0411">Iron-sulfur</keyword>
<keyword evidence="7" id="KW-1185">Reference proteome</keyword>
<dbReference type="CDD" id="cd01335">
    <property type="entry name" value="Radical_SAM"/>
    <property type="match status" value="1"/>
</dbReference>
<dbReference type="PANTHER" id="PTHR11228:SF27">
    <property type="entry name" value="GLYCYL-RADICAL ENZYME ACTIVATING ENZYME MJ1227-RELATED"/>
    <property type="match status" value="1"/>
</dbReference>
<dbReference type="AlphaFoldDB" id="A0A4Y5SJP3"/>
<dbReference type="GO" id="GO:0003824">
    <property type="term" value="F:catalytic activity"/>
    <property type="evidence" value="ECO:0007669"/>
    <property type="project" value="InterPro"/>
</dbReference>
<accession>A0A4Y5SJP3</accession>
<keyword evidence="3" id="KW-0408">Iron</keyword>
<dbReference type="SUPFAM" id="SSF102114">
    <property type="entry name" value="Radical SAM enzymes"/>
    <property type="match status" value="1"/>
</dbReference>
<dbReference type="KEGG" id="tic:FH039_01955"/>